<dbReference type="GO" id="GO:0005886">
    <property type="term" value="C:plasma membrane"/>
    <property type="evidence" value="ECO:0007669"/>
    <property type="project" value="TreeGrafter"/>
</dbReference>
<evidence type="ECO:0000256" key="7">
    <source>
        <dbReference type="SAM" id="Coils"/>
    </source>
</evidence>
<dbReference type="InterPro" id="IPR000718">
    <property type="entry name" value="Peptidase_M13"/>
</dbReference>
<reference evidence="11" key="2">
    <citation type="submission" date="2025-09" db="UniProtKB">
        <authorList>
            <consortium name="Ensembl"/>
        </authorList>
    </citation>
    <scope>IDENTIFICATION</scope>
</reference>
<dbReference type="PANTHER" id="PTHR11733">
    <property type="entry name" value="ZINC METALLOPROTEASE FAMILY M13 NEPRILYSIN-RELATED"/>
    <property type="match status" value="1"/>
</dbReference>
<evidence type="ECO:0000313" key="12">
    <source>
        <dbReference type="Proteomes" id="UP000694428"/>
    </source>
</evidence>
<evidence type="ECO:0000256" key="4">
    <source>
        <dbReference type="ARBA" id="ARBA00022801"/>
    </source>
</evidence>
<feature type="domain" description="Peptidase M13 C-terminal" evidence="9">
    <location>
        <begin position="544"/>
        <end position="750"/>
    </location>
</feature>
<dbReference type="AlphaFoldDB" id="A0A8C9FEC0"/>
<dbReference type="SUPFAM" id="SSF55486">
    <property type="entry name" value="Metalloproteases ('zincins'), catalytic domain"/>
    <property type="match status" value="1"/>
</dbReference>
<dbReference type="InterPro" id="IPR018497">
    <property type="entry name" value="Peptidase_M13_C"/>
</dbReference>
<evidence type="ECO:0000256" key="6">
    <source>
        <dbReference type="ARBA" id="ARBA00023049"/>
    </source>
</evidence>
<dbReference type="PANTHER" id="PTHR11733:SF141">
    <property type="entry name" value="MEMBRANE METALLO-ENDOPEPTIDASE-LIKE 1"/>
    <property type="match status" value="1"/>
</dbReference>
<keyword evidence="8" id="KW-0472">Membrane</keyword>
<feature type="transmembrane region" description="Helical" evidence="8">
    <location>
        <begin position="21"/>
        <end position="48"/>
    </location>
</feature>
<evidence type="ECO:0000256" key="5">
    <source>
        <dbReference type="ARBA" id="ARBA00022833"/>
    </source>
</evidence>
<accession>A0A8C9FEC0</accession>
<protein>
    <submittedName>
        <fullName evidence="11">Membrane metalloendopeptidase like 1</fullName>
    </submittedName>
</protein>
<evidence type="ECO:0000313" key="11">
    <source>
        <dbReference type="Ensembl" id="ENSPSTP00000013019.1"/>
    </source>
</evidence>
<evidence type="ECO:0000259" key="10">
    <source>
        <dbReference type="Pfam" id="PF05649"/>
    </source>
</evidence>
<evidence type="ECO:0000256" key="3">
    <source>
        <dbReference type="ARBA" id="ARBA00022723"/>
    </source>
</evidence>
<feature type="coiled-coil region" evidence="7">
    <location>
        <begin position="487"/>
        <end position="530"/>
    </location>
</feature>
<organism evidence="11 12">
    <name type="scientific">Pavo cristatus</name>
    <name type="common">Indian peafowl</name>
    <name type="synonym">Blue peafowl</name>
    <dbReference type="NCBI Taxonomy" id="9049"/>
    <lineage>
        <taxon>Eukaryota</taxon>
        <taxon>Metazoa</taxon>
        <taxon>Chordata</taxon>
        <taxon>Craniata</taxon>
        <taxon>Vertebrata</taxon>
        <taxon>Euteleostomi</taxon>
        <taxon>Archelosauria</taxon>
        <taxon>Archosauria</taxon>
        <taxon>Dinosauria</taxon>
        <taxon>Saurischia</taxon>
        <taxon>Theropoda</taxon>
        <taxon>Coelurosauria</taxon>
        <taxon>Aves</taxon>
        <taxon>Neognathae</taxon>
        <taxon>Galloanserae</taxon>
        <taxon>Galliformes</taxon>
        <taxon>Phasianidae</taxon>
        <taxon>Phasianinae</taxon>
        <taxon>Pavo</taxon>
    </lineage>
</organism>
<dbReference type="InterPro" id="IPR024079">
    <property type="entry name" value="MetalloPept_cat_dom_sf"/>
</dbReference>
<keyword evidence="2" id="KW-0645">Protease</keyword>
<keyword evidence="4" id="KW-0378">Hydrolase</keyword>
<evidence type="ECO:0000259" key="9">
    <source>
        <dbReference type="Pfam" id="PF01431"/>
    </source>
</evidence>
<keyword evidence="8" id="KW-0812">Transmembrane</keyword>
<comment type="cofactor">
    <cofactor evidence="1">
        <name>Zn(2+)</name>
        <dbReference type="ChEBI" id="CHEBI:29105"/>
    </cofactor>
</comment>
<dbReference type="Proteomes" id="UP000694428">
    <property type="component" value="Unplaced"/>
</dbReference>
<evidence type="ECO:0000256" key="1">
    <source>
        <dbReference type="ARBA" id="ARBA00001947"/>
    </source>
</evidence>
<dbReference type="GO" id="GO:0016485">
    <property type="term" value="P:protein processing"/>
    <property type="evidence" value="ECO:0007669"/>
    <property type="project" value="TreeGrafter"/>
</dbReference>
<proteinExistence type="predicted"/>
<dbReference type="InterPro" id="IPR008753">
    <property type="entry name" value="Peptidase_M13_N"/>
</dbReference>
<sequence>MGKSESQMDIVEKSTKSGKKSWRFVAIGLAVLLLLMTCSAVALVILYASSRGKYAVNNFPFSPYGTNSGNICTTPGCVTAAARIIQNMDTTADPCKDFYQYACGGWLNRHVIPETSSRYSIFDILRDELEIILKGVLETSDQGDREAFQKAKILYKSCMNESLIEQRDSLPLLEVLTMVGDWPVASADWNNTKVLRDERSVEAVPLSPTFSLQTVKAKTIICLMTNDSKPFHHDLRTHTISSVQVREAYLQFMITIAKMIREDMNISKDDLFVQEEMAKVMELETDIANATTPAEERHDVTLLYNKMTLKELQEKFALNEFNWTFFIQGVMSSVSVQVDPEEEVVVYGMPYLQELKAIISKYSASTIQNYLIWRLVIDRVSSLSRRFKDARASYRKALYGTTLEEARWRECVSYVNNNMENAVGAMYVRETFAGESKRMVQDLIDKIREVFIETLDELQWMDEASKAKAREKALAIKEQIGYPDYILEDQNEKLDQEYANLNFSEHNYFENILENLRAGAQKSLKKLRERVDQDIWIIGAAVVNAFYSPNRNQIVFPAGILQPPFFSKHQPQALNFGGIGMVIGHEITHGFDDNGRNFDKDGNMFDWWSNFSAMHFKEQSRCMVHQYGNYTWELAGGQNVSGISTLGENIADNGGVRQAYKAYLKWLEQEGKEPKLPGLNLSHKQLFFLNFAQVWCGSYRPEYASQSIKTDVHSPLKYRVMGSLQNFEAFSEVFHCKKGTAMHPADKCRVW</sequence>
<reference evidence="11" key="1">
    <citation type="submission" date="2025-08" db="UniProtKB">
        <authorList>
            <consortium name="Ensembl"/>
        </authorList>
    </citation>
    <scope>IDENTIFICATION</scope>
</reference>
<keyword evidence="5" id="KW-0862">Zinc</keyword>
<keyword evidence="3" id="KW-0479">Metal-binding</keyword>
<keyword evidence="8" id="KW-1133">Transmembrane helix</keyword>
<dbReference type="Ensembl" id="ENSPSTT00000013649.1">
    <property type="protein sequence ID" value="ENSPSTP00000013019.1"/>
    <property type="gene ID" value="ENSPSTG00000009076.1"/>
</dbReference>
<dbReference type="GO" id="GO:0046872">
    <property type="term" value="F:metal ion binding"/>
    <property type="evidence" value="ECO:0007669"/>
    <property type="project" value="UniProtKB-KW"/>
</dbReference>
<dbReference type="PROSITE" id="PS51885">
    <property type="entry name" value="NEPRILYSIN"/>
    <property type="match status" value="1"/>
</dbReference>
<evidence type="ECO:0000256" key="2">
    <source>
        <dbReference type="ARBA" id="ARBA00022670"/>
    </source>
</evidence>
<evidence type="ECO:0000256" key="8">
    <source>
        <dbReference type="SAM" id="Phobius"/>
    </source>
</evidence>
<dbReference type="Gene3D" id="3.40.390.10">
    <property type="entry name" value="Collagenase (Catalytic Domain)"/>
    <property type="match status" value="1"/>
</dbReference>
<keyword evidence="12" id="KW-1185">Reference proteome</keyword>
<dbReference type="PRINTS" id="PR00786">
    <property type="entry name" value="NEPRILYSIN"/>
</dbReference>
<keyword evidence="6" id="KW-0482">Metalloprotease</keyword>
<name>A0A8C9FEC0_PAVCR</name>
<dbReference type="Pfam" id="PF01431">
    <property type="entry name" value="Peptidase_M13"/>
    <property type="match status" value="1"/>
</dbReference>
<dbReference type="Pfam" id="PF05649">
    <property type="entry name" value="Peptidase_M13_N"/>
    <property type="match status" value="1"/>
</dbReference>
<dbReference type="InterPro" id="IPR042089">
    <property type="entry name" value="Peptidase_M13_dom_2"/>
</dbReference>
<dbReference type="Gene3D" id="1.10.1380.10">
    <property type="entry name" value="Neutral endopeptidase , domain2"/>
    <property type="match status" value="1"/>
</dbReference>
<dbReference type="GO" id="GO:0004222">
    <property type="term" value="F:metalloendopeptidase activity"/>
    <property type="evidence" value="ECO:0007669"/>
    <property type="project" value="InterPro"/>
</dbReference>
<feature type="domain" description="Peptidase M13 N-terminal" evidence="10">
    <location>
        <begin position="94"/>
        <end position="483"/>
    </location>
</feature>
<dbReference type="CDD" id="cd08662">
    <property type="entry name" value="M13"/>
    <property type="match status" value="1"/>
</dbReference>
<keyword evidence="7" id="KW-0175">Coiled coil</keyword>